<dbReference type="Proteomes" id="UP001303046">
    <property type="component" value="Unassembled WGS sequence"/>
</dbReference>
<organism evidence="1 2">
    <name type="scientific">Necator americanus</name>
    <name type="common">Human hookworm</name>
    <dbReference type="NCBI Taxonomy" id="51031"/>
    <lineage>
        <taxon>Eukaryota</taxon>
        <taxon>Metazoa</taxon>
        <taxon>Ecdysozoa</taxon>
        <taxon>Nematoda</taxon>
        <taxon>Chromadorea</taxon>
        <taxon>Rhabditida</taxon>
        <taxon>Rhabditina</taxon>
        <taxon>Rhabditomorpha</taxon>
        <taxon>Strongyloidea</taxon>
        <taxon>Ancylostomatidae</taxon>
        <taxon>Bunostominae</taxon>
        <taxon>Necator</taxon>
    </lineage>
</organism>
<gene>
    <name evidence="1" type="primary">Necator_chrV.g17506</name>
    <name evidence="1" type="ORF">RB195_012716</name>
</gene>
<evidence type="ECO:0000313" key="2">
    <source>
        <dbReference type="Proteomes" id="UP001303046"/>
    </source>
</evidence>
<sequence length="123" mass="13663">MTHDMAPRDSNPRHIHIVKAHSCVELLAQQLFTSDRLVRSAMKTAVHARMRNVFVFAGFYVISNGDIWSPGIYVGRTDDDDENKKFLALKLFSTLNHKTGSSGSGRDFLAISGGDSLLLKLND</sequence>
<reference evidence="1 2" key="1">
    <citation type="submission" date="2023-08" db="EMBL/GenBank/DDBJ databases">
        <title>A Necator americanus chromosomal reference genome.</title>
        <authorList>
            <person name="Ilik V."/>
            <person name="Petrzelkova K.J."/>
            <person name="Pardy F."/>
            <person name="Fuh T."/>
            <person name="Niatou-Singa F.S."/>
            <person name="Gouil Q."/>
            <person name="Baker L."/>
            <person name="Ritchie M.E."/>
            <person name="Jex A.R."/>
            <person name="Gazzola D."/>
            <person name="Li H."/>
            <person name="Toshio Fujiwara R."/>
            <person name="Zhan B."/>
            <person name="Aroian R.V."/>
            <person name="Pafco B."/>
            <person name="Schwarz E.M."/>
        </authorList>
    </citation>
    <scope>NUCLEOTIDE SEQUENCE [LARGE SCALE GENOMIC DNA]</scope>
    <source>
        <strain evidence="1 2">Aroian</strain>
        <tissue evidence="1">Whole animal</tissue>
    </source>
</reference>
<accession>A0ABR1DS77</accession>
<evidence type="ECO:0000313" key="1">
    <source>
        <dbReference type="EMBL" id="KAK6753287.1"/>
    </source>
</evidence>
<dbReference type="EMBL" id="JAVFWL010000005">
    <property type="protein sequence ID" value="KAK6753287.1"/>
    <property type="molecule type" value="Genomic_DNA"/>
</dbReference>
<comment type="caution">
    <text evidence="1">The sequence shown here is derived from an EMBL/GenBank/DDBJ whole genome shotgun (WGS) entry which is preliminary data.</text>
</comment>
<protein>
    <submittedName>
        <fullName evidence="1">Uncharacterized protein</fullName>
    </submittedName>
</protein>
<keyword evidence="2" id="KW-1185">Reference proteome</keyword>
<name>A0ABR1DS77_NECAM</name>
<proteinExistence type="predicted"/>